<dbReference type="HOGENOM" id="CLU_098620_3_0_14"/>
<proteinExistence type="predicted"/>
<protein>
    <submittedName>
        <fullName evidence="1">Uncharacterized protein</fullName>
    </submittedName>
</protein>
<dbReference type="KEGG" id="mha:HF1_04320"/>
<evidence type="ECO:0000313" key="2">
    <source>
        <dbReference type="Proteomes" id="UP000008637"/>
    </source>
</evidence>
<gene>
    <name evidence="1" type="ordered locus">HF1_04320</name>
</gene>
<keyword evidence="2" id="KW-1185">Reference proteome</keyword>
<evidence type="ECO:0000313" key="1">
    <source>
        <dbReference type="EMBL" id="CBY92440.1"/>
    </source>
</evidence>
<dbReference type="Proteomes" id="UP000008637">
    <property type="component" value="Chromosome"/>
</dbReference>
<accession>E8ZH19</accession>
<sequence length="210" mass="23046">MALSGAAKLALAGGVLGTGSAVAGYKAFYSSPSNPEKVKVLGKLTESKFTLLGKGEKSKWLEILKKYKDVPEEEKFSNLNISSEANTDNDVTALQGRCDEVVNSEFSESLYSAAKRWCVETQTLKNRLSLMGVSTLDQSGNQTEWEKKIVSYTGEEFPDVKSDWTSAGDSKDKKVEAVKKGCKSLVDSESIKSYDSDFEDKYSKVVKWCS</sequence>
<organism evidence="1 2">
    <name type="scientific">Mycoplasma haemofelis (strain Langford 1)</name>
    <name type="common">Haemobartonella felis</name>
    <dbReference type="NCBI Taxonomy" id="941640"/>
    <lineage>
        <taxon>Bacteria</taxon>
        <taxon>Bacillati</taxon>
        <taxon>Mycoplasmatota</taxon>
        <taxon>Mollicutes</taxon>
        <taxon>Mycoplasmataceae</taxon>
        <taxon>Mycoplasma</taxon>
    </lineage>
</organism>
<dbReference type="AlphaFoldDB" id="E8ZH19"/>
<dbReference type="EMBL" id="FR773153">
    <property type="protein sequence ID" value="CBY92440.1"/>
    <property type="molecule type" value="Genomic_DNA"/>
</dbReference>
<reference evidence="1 2" key="1">
    <citation type="journal article" date="2011" name="J. Bacteriol.">
        <title>Complete genome sequence of Mycoplasma haemofelis, a hemotropic mycoplasma.</title>
        <authorList>
            <person name="Barker E.N."/>
            <person name="Helps C.R."/>
            <person name="Peters I.R."/>
            <person name="Darby A.C."/>
            <person name="Radford A.D."/>
            <person name="Tasker S."/>
        </authorList>
    </citation>
    <scope>NUCLEOTIDE SEQUENCE [LARGE SCALE GENOMIC DNA]</scope>
    <source>
        <strain evidence="1 2">Langford 1</strain>
    </source>
</reference>
<name>E8ZH19_MYCHL</name>